<keyword evidence="1" id="KW-0175">Coiled coil</keyword>
<keyword evidence="3" id="KW-0472">Membrane</keyword>
<evidence type="ECO:0000256" key="2">
    <source>
        <dbReference type="SAM" id="MobiDB-lite"/>
    </source>
</evidence>
<evidence type="ECO:0000256" key="3">
    <source>
        <dbReference type="SAM" id="Phobius"/>
    </source>
</evidence>
<name>A0A8A1LIE1_AJEC8</name>
<feature type="region of interest" description="Disordered" evidence="2">
    <location>
        <begin position="105"/>
        <end position="142"/>
    </location>
</feature>
<feature type="coiled-coil region" evidence="1">
    <location>
        <begin position="612"/>
        <end position="677"/>
    </location>
</feature>
<dbReference type="AlphaFoldDB" id="A0A8A1LIE1"/>
<feature type="compositionally biased region" description="Basic and acidic residues" evidence="2">
    <location>
        <begin position="771"/>
        <end position="787"/>
    </location>
</feature>
<feature type="compositionally biased region" description="Basic and acidic residues" evidence="2">
    <location>
        <begin position="749"/>
        <end position="762"/>
    </location>
</feature>
<organism evidence="4 5">
    <name type="scientific">Ajellomyces capsulatus (strain H88)</name>
    <name type="common">Darling's disease fungus</name>
    <name type="synonym">Histoplasma capsulatum</name>
    <dbReference type="NCBI Taxonomy" id="544711"/>
    <lineage>
        <taxon>Eukaryota</taxon>
        <taxon>Fungi</taxon>
        <taxon>Dikarya</taxon>
        <taxon>Ascomycota</taxon>
        <taxon>Pezizomycotina</taxon>
        <taxon>Eurotiomycetes</taxon>
        <taxon>Eurotiomycetidae</taxon>
        <taxon>Onygenales</taxon>
        <taxon>Ajellomycetaceae</taxon>
        <taxon>Histoplasma</taxon>
    </lineage>
</organism>
<feature type="compositionally biased region" description="Polar residues" evidence="2">
    <location>
        <begin position="105"/>
        <end position="127"/>
    </location>
</feature>
<feature type="compositionally biased region" description="Low complexity" evidence="2">
    <location>
        <begin position="131"/>
        <end position="142"/>
    </location>
</feature>
<feature type="region of interest" description="Disordered" evidence="2">
    <location>
        <begin position="971"/>
        <end position="1008"/>
    </location>
</feature>
<accession>A0A8A1LIE1</accession>
<feature type="compositionally biased region" description="Gly residues" evidence="2">
    <location>
        <begin position="985"/>
        <end position="995"/>
    </location>
</feature>
<feature type="compositionally biased region" description="Low complexity" evidence="2">
    <location>
        <begin position="854"/>
        <end position="870"/>
    </location>
</feature>
<proteinExistence type="predicted"/>
<evidence type="ECO:0000313" key="4">
    <source>
        <dbReference type="EMBL" id="QSS52234.1"/>
    </source>
</evidence>
<evidence type="ECO:0000256" key="1">
    <source>
        <dbReference type="SAM" id="Coils"/>
    </source>
</evidence>
<feature type="region of interest" description="Disordered" evidence="2">
    <location>
        <begin position="835"/>
        <end position="870"/>
    </location>
</feature>
<dbReference type="EMBL" id="CP069103">
    <property type="protein sequence ID" value="QSS52234.1"/>
    <property type="molecule type" value="Genomic_DNA"/>
</dbReference>
<dbReference type="Proteomes" id="UP000663419">
    <property type="component" value="Chromosome 2"/>
</dbReference>
<reference evidence="4" key="1">
    <citation type="submission" date="2021-01" db="EMBL/GenBank/DDBJ databases">
        <title>Chromosome-level genome assembly of a human fungal pathogen reveals clustering of transcriptionally co-regulated genes.</title>
        <authorList>
            <person name="Voorhies M."/>
            <person name="Cohen S."/>
            <person name="Shea T.P."/>
            <person name="Petrus S."/>
            <person name="Munoz J.F."/>
            <person name="Poplawski S."/>
            <person name="Goldman W.E."/>
            <person name="Michael T."/>
            <person name="Cuomo C.A."/>
            <person name="Sil A."/>
            <person name="Beyhan S."/>
        </authorList>
    </citation>
    <scope>NUCLEOTIDE SEQUENCE</scope>
    <source>
        <strain evidence="4">H88</strain>
    </source>
</reference>
<keyword evidence="3" id="KW-0812">Transmembrane</keyword>
<sequence length="1008" mass="109954">MPRPGGAGRKTHHGNRHENGIPVSGKKLAKPKSNGHLNGNLNGAPPPTLSSPSLVPAIQPGQPQTIARAGDHRLDAMMCSSKAESNGRAQANGYEKASTVVSNGHSYTPASTNGATPTTTLGEQTRTNVDKTGGSISSLKKTSSPSGSVNPLSLATAILKSCPMYDTIAILIFLLQLPPIVLTLVQFLFASLTFMPPAGVSTNVLTSNFDIFQGPAGTPSLSTMIAMDGFCLLVWGLFMWTWAQNFAIDLAQVQVAITMGGGSSGKNEGVNAFCVLMVLIVHVVRSKGVQDFVISYLLSAKLITTDTLAQYSHLVPQEFRRKEPPSPPSWLRSLLAVHILAQAGTAMARRSMAKNRSSPPTKSGKRTDTEASAGSQTHVDSSTFESATNGSSILTPDGAMIGPSILKENRERLSSAKKRRRQANQVRSRQPFWAALASTKVTVMREYDHSRNGTWSTPHHPITEDDAEGFPLDDGFIWITQVDNSSIKFAASDFAQVDDAMYDNRDQDIRAEPFYIRVNGAHWATVTLSKVSKNAGEPALVCWRGEISGLAPDCAYTCSFIRYDTDEAICVMSVKTPPTPDTDQALSAVNISPSPRQSLRPSSPTTTIKNSIANAEAKLNERRARLKRSKNDHKLLISRLKKEVDNFNTRLSGASDENRQRQRLLQLERTIKQTEEATAAIDIQLLNLEAVPQNELEEWNSRKCVFDQEMDRVKSLKEEVDNARIMASRSVASAKSELTSVIQKRERLQGRRQRLTEQHERITSANSQGLNERERRSAEQLAKERERASIEKTFNDQLTSITRSIQDYQIRTTHIWQQVSAFEQGNHQQQMLMTAGPLTPEGDLPGTNPPPPEASTSTMSPMPSTTRSLSGAMYTSVGTNEATGLTDRQTSISPVVATSHLSVEQQPYPSSPLVTAAPFFGPELRTHRHRSLSNFSGVNMPVDQVMPMRLRDSPDSTEEINLKRAMHFGLNTRRFTRAGSQGSASGSGTGSGSGSGSPHSSREKPSWC</sequence>
<feature type="region of interest" description="Disordered" evidence="2">
    <location>
        <begin position="1"/>
        <end position="60"/>
    </location>
</feature>
<keyword evidence="3" id="KW-1133">Transmembrane helix</keyword>
<evidence type="ECO:0000313" key="5">
    <source>
        <dbReference type="Proteomes" id="UP000663419"/>
    </source>
</evidence>
<feature type="region of interest" description="Disordered" evidence="2">
    <location>
        <begin position="749"/>
        <end position="787"/>
    </location>
</feature>
<feature type="region of interest" description="Disordered" evidence="2">
    <location>
        <begin position="348"/>
        <end position="401"/>
    </location>
</feature>
<gene>
    <name evidence="4" type="ORF">I7I53_07804</name>
</gene>
<dbReference type="VEuPathDB" id="FungiDB:I7I53_07804"/>
<protein>
    <submittedName>
        <fullName evidence="4">Ubiquitination network signaling protein</fullName>
    </submittedName>
</protein>
<feature type="compositionally biased region" description="Polar residues" evidence="2">
    <location>
        <begin position="370"/>
        <end position="394"/>
    </location>
</feature>
<feature type="transmembrane region" description="Helical" evidence="3">
    <location>
        <begin position="168"/>
        <end position="189"/>
    </location>
</feature>